<dbReference type="GO" id="GO:0009103">
    <property type="term" value="P:lipopolysaccharide biosynthetic process"/>
    <property type="evidence" value="ECO:0007669"/>
    <property type="project" value="TreeGrafter"/>
</dbReference>
<proteinExistence type="predicted"/>
<dbReference type="EMBL" id="PFSH01000027">
    <property type="protein sequence ID" value="PJC25144.1"/>
    <property type="molecule type" value="Genomic_DNA"/>
</dbReference>
<dbReference type="PANTHER" id="PTHR46401:SF2">
    <property type="entry name" value="GLYCOSYLTRANSFERASE WBBK-RELATED"/>
    <property type="match status" value="1"/>
</dbReference>
<evidence type="ECO:0000256" key="1">
    <source>
        <dbReference type="ARBA" id="ARBA00022679"/>
    </source>
</evidence>
<reference evidence="3" key="1">
    <citation type="submission" date="2017-09" db="EMBL/GenBank/DDBJ databases">
        <title>Depth-based differentiation of microbial function through sediment-hosted aquifers and enrichment of novel symbionts in the deep terrestrial subsurface.</title>
        <authorList>
            <person name="Probst A.J."/>
            <person name="Ladd B."/>
            <person name="Jarett J.K."/>
            <person name="Geller-Mcgrath D.E."/>
            <person name="Sieber C.M.K."/>
            <person name="Emerson J.B."/>
            <person name="Anantharaman K."/>
            <person name="Thomas B.C."/>
            <person name="Malmstrom R."/>
            <person name="Stieglmeier M."/>
            <person name="Klingl A."/>
            <person name="Woyke T."/>
            <person name="Ryan C.M."/>
            <person name="Banfield J.F."/>
        </authorList>
    </citation>
    <scope>NUCLEOTIDE SEQUENCE [LARGE SCALE GENOMIC DNA]</scope>
</reference>
<comment type="caution">
    <text evidence="2">The sequence shown here is derived from an EMBL/GenBank/DDBJ whole genome shotgun (WGS) entry which is preliminary data.</text>
</comment>
<sequence>MKILICTGIFPPDIGGPAQYAKNLREEFIREKHQVKVMSYKFEKKLPSGLRHCFYFLKIIPLVLRTNLIIALDTFSVGLPAVCAAKIFRRKIIFRIGGDFLWESYVERSGNLMPLKKFYETAPILSVKEKIIFSLTKFVLRNSTALVFSTSWQKEIFEKNYNLNPKKSFIIENFYGEKIANLGFKEKKFLWAGRPLRLKNLENLKQVFVEAKKENGDIKLEIVSGVSQDELMQKIQNCYAVILPSISDVSPNLILEGIMANKPFILTKETGLYGKLKDIGIFIDPLDGEDIKKKVLFLADDNNYKEYKERVANFNFTHSWKQIAGEFLEIYKKL</sequence>
<dbReference type="GO" id="GO:0016757">
    <property type="term" value="F:glycosyltransferase activity"/>
    <property type="evidence" value="ECO:0007669"/>
    <property type="project" value="TreeGrafter"/>
</dbReference>
<keyword evidence="1" id="KW-0808">Transferase</keyword>
<accession>A0A2M8EQY2</accession>
<evidence type="ECO:0000313" key="3">
    <source>
        <dbReference type="Proteomes" id="UP000230228"/>
    </source>
</evidence>
<dbReference type="Proteomes" id="UP000230228">
    <property type="component" value="Unassembled WGS sequence"/>
</dbReference>
<dbReference type="CDD" id="cd03801">
    <property type="entry name" value="GT4_PimA-like"/>
    <property type="match status" value="1"/>
</dbReference>
<gene>
    <name evidence="2" type="ORF">CO056_01895</name>
</gene>
<dbReference type="PANTHER" id="PTHR46401">
    <property type="entry name" value="GLYCOSYLTRANSFERASE WBBK-RELATED"/>
    <property type="match status" value="1"/>
</dbReference>
<dbReference type="Gene3D" id="3.40.50.2000">
    <property type="entry name" value="Glycogen Phosphorylase B"/>
    <property type="match status" value="2"/>
</dbReference>
<evidence type="ECO:0000313" key="2">
    <source>
        <dbReference type="EMBL" id="PJC25144.1"/>
    </source>
</evidence>
<organism evidence="2 3">
    <name type="scientific">Candidatus Tagabacteria bacterium CG_4_9_14_0_2_um_filter_41_11</name>
    <dbReference type="NCBI Taxonomy" id="1975019"/>
    <lineage>
        <taxon>Bacteria</taxon>
        <taxon>Candidatus Tagaibacteriota</taxon>
    </lineage>
</organism>
<name>A0A2M8EQY2_9BACT</name>
<evidence type="ECO:0008006" key="4">
    <source>
        <dbReference type="Google" id="ProtNLM"/>
    </source>
</evidence>
<dbReference type="AlphaFoldDB" id="A0A2M8EQY2"/>
<protein>
    <recommendedName>
        <fullName evidence="4">Glycosyl transferase family 1 domain-containing protein</fullName>
    </recommendedName>
</protein>
<dbReference type="SUPFAM" id="SSF53756">
    <property type="entry name" value="UDP-Glycosyltransferase/glycogen phosphorylase"/>
    <property type="match status" value="1"/>
</dbReference>